<evidence type="ECO:0000313" key="3">
    <source>
        <dbReference type="Proteomes" id="UP000598032"/>
    </source>
</evidence>
<sequence length="158" mass="16246">MHDQRPLESSGDDEEWLQHCRRAHDPREPPDDRHPGDELPRYHSGTSSVIYPCPACQSLQTEPRHRARRIGGAIGAAAGATSTAAAALSGAEIGATVGTPGGPFGVLCGAIAGAVIAGLAGAAAGCATGAALGETLDQKVLDNWRCRACGHTFSIRPD</sequence>
<keyword evidence="3" id="KW-1185">Reference proteome</keyword>
<protein>
    <recommendedName>
        <fullName evidence="4">Glycine zipper domain-containing protein</fullName>
    </recommendedName>
</protein>
<proteinExistence type="predicted"/>
<evidence type="ECO:0008006" key="4">
    <source>
        <dbReference type="Google" id="ProtNLM"/>
    </source>
</evidence>
<gene>
    <name evidence="2" type="ORF">LMG28140_06050</name>
</gene>
<accession>A0ABN7IBR0</accession>
<organism evidence="2 3">
    <name type="scientific">Paraburkholderia metrosideri</name>
    <dbReference type="NCBI Taxonomy" id="580937"/>
    <lineage>
        <taxon>Bacteria</taxon>
        <taxon>Pseudomonadati</taxon>
        <taxon>Pseudomonadota</taxon>
        <taxon>Betaproteobacteria</taxon>
        <taxon>Burkholderiales</taxon>
        <taxon>Burkholderiaceae</taxon>
        <taxon>Paraburkholderia</taxon>
    </lineage>
</organism>
<reference evidence="2 3" key="1">
    <citation type="submission" date="2020-10" db="EMBL/GenBank/DDBJ databases">
        <authorList>
            <person name="Peeters C."/>
        </authorList>
    </citation>
    <scope>NUCLEOTIDE SEQUENCE [LARGE SCALE GENOMIC DNA]</scope>
    <source>
        <strain evidence="2 3">LMG 28140</strain>
    </source>
</reference>
<name>A0ABN7IBR0_9BURK</name>
<comment type="caution">
    <text evidence="2">The sequence shown here is derived from an EMBL/GenBank/DDBJ whole genome shotgun (WGS) entry which is preliminary data.</text>
</comment>
<evidence type="ECO:0000313" key="2">
    <source>
        <dbReference type="EMBL" id="CAD6557047.1"/>
    </source>
</evidence>
<feature type="compositionally biased region" description="Basic and acidic residues" evidence="1">
    <location>
        <begin position="23"/>
        <end position="41"/>
    </location>
</feature>
<feature type="region of interest" description="Disordered" evidence="1">
    <location>
        <begin position="1"/>
        <end position="46"/>
    </location>
</feature>
<dbReference type="Proteomes" id="UP000598032">
    <property type="component" value="Unassembled WGS sequence"/>
</dbReference>
<evidence type="ECO:0000256" key="1">
    <source>
        <dbReference type="SAM" id="MobiDB-lite"/>
    </source>
</evidence>
<dbReference type="EMBL" id="CAJHCP010000017">
    <property type="protein sequence ID" value="CAD6557047.1"/>
    <property type="molecule type" value="Genomic_DNA"/>
</dbReference>